<feature type="region of interest" description="Disordered" evidence="2">
    <location>
        <begin position="169"/>
        <end position="191"/>
    </location>
</feature>
<evidence type="ECO:0000259" key="3">
    <source>
        <dbReference type="Pfam" id="PF11741"/>
    </source>
</evidence>
<evidence type="ECO:0000256" key="2">
    <source>
        <dbReference type="SAM" id="MobiDB-lite"/>
    </source>
</evidence>
<accession>A0ABT7XTH2</accession>
<gene>
    <name evidence="4" type="ORF">QU481_19675</name>
</gene>
<proteinExistence type="predicted"/>
<dbReference type="Pfam" id="PF11741">
    <property type="entry name" value="AMIN"/>
    <property type="match status" value="1"/>
</dbReference>
<evidence type="ECO:0000313" key="4">
    <source>
        <dbReference type="EMBL" id="MDN0077068.1"/>
    </source>
</evidence>
<dbReference type="EMBL" id="JAUEDK010000051">
    <property type="protein sequence ID" value="MDN0077068.1"/>
    <property type="molecule type" value="Genomic_DNA"/>
</dbReference>
<feature type="domain" description="AMIN" evidence="3">
    <location>
        <begin position="38"/>
        <end position="141"/>
    </location>
</feature>
<protein>
    <submittedName>
        <fullName evidence="4">AMIN domain-containing protein</fullName>
    </submittedName>
</protein>
<dbReference type="Proteomes" id="UP001168540">
    <property type="component" value="Unassembled WGS sequence"/>
</dbReference>
<organism evidence="4 5">
    <name type="scientific">Crenobacter oryzisoli</name>
    <dbReference type="NCBI Taxonomy" id="3056844"/>
    <lineage>
        <taxon>Bacteria</taxon>
        <taxon>Pseudomonadati</taxon>
        <taxon>Pseudomonadota</taxon>
        <taxon>Betaproteobacteria</taxon>
        <taxon>Neisseriales</taxon>
        <taxon>Neisseriaceae</taxon>
        <taxon>Crenobacter</taxon>
    </lineage>
</organism>
<keyword evidence="5" id="KW-1185">Reference proteome</keyword>
<name>A0ABT7XTH2_9NEIS</name>
<dbReference type="RefSeq" id="WP_289831693.1">
    <property type="nucleotide sequence ID" value="NZ_JAUEDK010000051.1"/>
</dbReference>
<dbReference type="PANTHER" id="PTHR30404">
    <property type="entry name" value="N-ACETYLMURAMOYL-L-ALANINE AMIDASE"/>
    <property type="match status" value="1"/>
</dbReference>
<keyword evidence="1" id="KW-0378">Hydrolase</keyword>
<evidence type="ECO:0000256" key="1">
    <source>
        <dbReference type="ARBA" id="ARBA00022801"/>
    </source>
</evidence>
<sequence length="191" mass="20652">MPESNHISPRRLIAVASAAWLLLTSDVGLAASPAIIAVRTSPSPTHTRLTIESSTPLKFKQLLLANPNRLVIDVEGVQLNNPLKSIGSQISSNDPLVHSARVSRPTPNTARLVLDLKTEVKPQVFALKPDAKFKNRLVVDLFPTHAHNDPLLALLVDDNKGRFEFVDPPASEPAHPKLAKASIAHAPAKPH</sequence>
<dbReference type="InterPro" id="IPR021731">
    <property type="entry name" value="AMIN_dom"/>
</dbReference>
<reference evidence="4" key="1">
    <citation type="submission" date="2023-06" db="EMBL/GenBank/DDBJ databases">
        <authorList>
            <person name="Zhang S."/>
        </authorList>
    </citation>
    <scope>NUCLEOTIDE SEQUENCE</scope>
    <source>
        <strain evidence="4">SG2303</strain>
    </source>
</reference>
<evidence type="ECO:0000313" key="5">
    <source>
        <dbReference type="Proteomes" id="UP001168540"/>
    </source>
</evidence>
<comment type="caution">
    <text evidence="4">The sequence shown here is derived from an EMBL/GenBank/DDBJ whole genome shotgun (WGS) entry which is preliminary data.</text>
</comment>
<dbReference type="Gene3D" id="2.60.40.3500">
    <property type="match status" value="1"/>
</dbReference>
<dbReference type="InterPro" id="IPR050695">
    <property type="entry name" value="N-acetylmuramoyl_amidase_3"/>
</dbReference>
<dbReference type="PANTHER" id="PTHR30404:SF0">
    <property type="entry name" value="N-ACETYLMURAMOYL-L-ALANINE AMIDASE AMIC"/>
    <property type="match status" value="1"/>
</dbReference>